<reference evidence="3" key="2">
    <citation type="submission" date="2016-04" db="EMBL/GenBank/DDBJ databases">
        <title>Complete Genome and Plasmid Sequences for Rhodococcus fascians D188 and Draft Sequences for Rhodococcus spp. Isolates PBTS 1 and PBTS 2.</title>
        <authorList>
            <person name="Stamer R."/>
            <person name="Vereecke D."/>
            <person name="Zhang Y."/>
            <person name="Schilkey F."/>
            <person name="Devitt N."/>
            <person name="Randall J."/>
        </authorList>
    </citation>
    <scope>NUCLEOTIDE SEQUENCE [LARGE SCALE GENOMIC DNA]</scope>
    <source>
        <strain evidence="3">PBTS2</strain>
    </source>
</reference>
<dbReference type="Proteomes" id="UP000076038">
    <property type="component" value="Chromosome"/>
</dbReference>
<dbReference type="RefSeq" id="WP_048319426.1">
    <property type="nucleotide sequence ID" value="NZ_CP015220.1"/>
</dbReference>
<dbReference type="Gene3D" id="3.40.960.10">
    <property type="entry name" value="VSR Endonuclease"/>
    <property type="match status" value="1"/>
</dbReference>
<sequence length="289" mass="32022">MGIESGPFRGSVAVQSGALSRHRLSRDYVRVFRDTYVPTGTTLDARTLAVAASVCVGKSAIIAGTSAAAIHGARWVDASVPPTVLAREKSHRIPGLILRRDSIEPADVLVVGGVAVTTPVRTAFDIGRWIPPPQSVIFLDSLMAATGLERDAVSAFASLRPRCRGIRVLLDALGRVDGGAESPQETRTRLLLIDAGLPKPTTQIDIRDARGRFVARIDMGWERWRVGVEYEGVQHWLDERQRTRDIERYEDLQQCDWHIVRVNSEQLRRRPDEVVRRVRAKLREAGAPV</sequence>
<dbReference type="Pfam" id="PF04480">
    <property type="entry name" value="DUF559"/>
    <property type="match status" value="1"/>
</dbReference>
<dbReference type="InterPro" id="IPR011335">
    <property type="entry name" value="Restrct_endonuc-II-like"/>
</dbReference>
<reference evidence="2 3" key="1">
    <citation type="journal article" date="2016" name="Genome Announc.">
        <title>Complete Genome and Plasmid Sequences for Rhodococcus fascians D188 and Draft Sequences for Rhodococcus Isolates PBTS 1 and PBTS 2.</title>
        <authorList>
            <person name="Stamler R.A."/>
            <person name="Vereecke D."/>
            <person name="Zhang Y."/>
            <person name="Schilkey F."/>
            <person name="Devitt N."/>
            <person name="Randall J.J."/>
        </authorList>
    </citation>
    <scope>NUCLEOTIDE SEQUENCE [LARGE SCALE GENOMIC DNA]</scope>
    <source>
        <strain evidence="2 3">PBTS2</strain>
    </source>
</reference>
<protein>
    <recommendedName>
        <fullName evidence="1">DUF559 domain-containing protein</fullName>
    </recommendedName>
</protein>
<accession>A0A143QM91</accession>
<evidence type="ECO:0000259" key="1">
    <source>
        <dbReference type="Pfam" id="PF04480"/>
    </source>
</evidence>
<evidence type="ECO:0000313" key="3">
    <source>
        <dbReference type="Proteomes" id="UP000076038"/>
    </source>
</evidence>
<dbReference type="EMBL" id="CP015220">
    <property type="protein sequence ID" value="AMY24049.1"/>
    <property type="molecule type" value="Genomic_DNA"/>
</dbReference>
<proteinExistence type="predicted"/>
<feature type="domain" description="DUF559" evidence="1">
    <location>
        <begin position="218"/>
        <end position="282"/>
    </location>
</feature>
<dbReference type="SUPFAM" id="SSF52980">
    <property type="entry name" value="Restriction endonuclease-like"/>
    <property type="match status" value="1"/>
</dbReference>
<evidence type="ECO:0000313" key="2">
    <source>
        <dbReference type="EMBL" id="AMY24049.1"/>
    </source>
</evidence>
<dbReference type="InterPro" id="IPR007569">
    <property type="entry name" value="DUF559"/>
</dbReference>
<name>A0A143QM91_RHOFA</name>
<dbReference type="PATRIC" id="fig|1653479.3.peg.2784"/>
<keyword evidence="3" id="KW-1185">Reference proteome</keyword>
<dbReference type="KEGG" id="rhs:A3Q41_02755"/>
<dbReference type="OrthoDB" id="3173471at2"/>
<dbReference type="AlphaFoldDB" id="A0A143QM91"/>
<organism evidence="2 3">
    <name type="scientific">Rhodococcoides fascians</name>
    <name type="common">Rhodococcus fascians</name>
    <dbReference type="NCBI Taxonomy" id="1828"/>
    <lineage>
        <taxon>Bacteria</taxon>
        <taxon>Bacillati</taxon>
        <taxon>Actinomycetota</taxon>
        <taxon>Actinomycetes</taxon>
        <taxon>Mycobacteriales</taxon>
        <taxon>Nocardiaceae</taxon>
        <taxon>Rhodococcoides</taxon>
    </lineage>
</organism>
<gene>
    <name evidence="2" type="ORF">A3Q41_02755</name>
</gene>